<sequence length="90" mass="10612">MSFRKRTKTNKANAVTIYTRVKEHPDVFCVKNSLLFYNYCDFSQSLEITLLVAESKREVVANANISLEKINYFLPFFKNILKKKEQFLKP</sequence>
<evidence type="ECO:0000313" key="1">
    <source>
        <dbReference type="EMBL" id="PKK59363.1"/>
    </source>
</evidence>
<comment type="caution">
    <text evidence="1">The sequence shown here is derived from an EMBL/GenBank/DDBJ whole genome shotgun (WGS) entry which is preliminary data.</text>
</comment>
<proteinExistence type="predicted"/>
<accession>A0A2N1MCL9</accession>
<reference evidence="1 2" key="2">
    <citation type="submission" date="2017-10" db="EMBL/GenBank/DDBJ databases">
        <title>Extensive intraspecific genome diversity in a model arbuscular mycorrhizal fungus.</title>
        <authorList>
            <person name="Chen E.C.H."/>
            <person name="Morin E."/>
            <person name="Baudet D."/>
            <person name="Noel J."/>
            <person name="Ndikumana S."/>
            <person name="Charron P."/>
            <person name="St-Onge C."/>
            <person name="Giorgi J."/>
            <person name="Grigoriev I.V."/>
            <person name="Roux C."/>
            <person name="Martin F.M."/>
            <person name="Corradi N."/>
        </authorList>
    </citation>
    <scope>NUCLEOTIDE SEQUENCE [LARGE SCALE GENOMIC DNA]</scope>
    <source>
        <strain evidence="1 2">C2</strain>
    </source>
</reference>
<protein>
    <submittedName>
        <fullName evidence="1">Uncharacterized protein</fullName>
    </submittedName>
</protein>
<dbReference type="AlphaFoldDB" id="A0A2N1MCL9"/>
<name>A0A2N1MCL9_9GLOM</name>
<evidence type="ECO:0000313" key="2">
    <source>
        <dbReference type="Proteomes" id="UP000233469"/>
    </source>
</evidence>
<dbReference type="EMBL" id="LLXL01003079">
    <property type="protein sequence ID" value="PKK59363.1"/>
    <property type="molecule type" value="Genomic_DNA"/>
</dbReference>
<dbReference type="Proteomes" id="UP000233469">
    <property type="component" value="Unassembled WGS sequence"/>
</dbReference>
<gene>
    <name evidence="1" type="ORF">RhiirC2_794933</name>
</gene>
<reference evidence="1 2" key="1">
    <citation type="submission" date="2016-04" db="EMBL/GenBank/DDBJ databases">
        <title>Genome analyses suggest a sexual origin of heterokaryosis in a supposedly ancient asexual fungus.</title>
        <authorList>
            <person name="Ropars J."/>
            <person name="Sedzielewska K."/>
            <person name="Noel J."/>
            <person name="Charron P."/>
            <person name="Farinelli L."/>
            <person name="Marton T."/>
            <person name="Kruger M."/>
            <person name="Pelin A."/>
            <person name="Brachmann A."/>
            <person name="Corradi N."/>
        </authorList>
    </citation>
    <scope>NUCLEOTIDE SEQUENCE [LARGE SCALE GENOMIC DNA]</scope>
    <source>
        <strain evidence="1 2">C2</strain>
    </source>
</reference>
<organism evidence="1 2">
    <name type="scientific">Rhizophagus irregularis</name>
    <dbReference type="NCBI Taxonomy" id="588596"/>
    <lineage>
        <taxon>Eukaryota</taxon>
        <taxon>Fungi</taxon>
        <taxon>Fungi incertae sedis</taxon>
        <taxon>Mucoromycota</taxon>
        <taxon>Glomeromycotina</taxon>
        <taxon>Glomeromycetes</taxon>
        <taxon>Glomerales</taxon>
        <taxon>Glomeraceae</taxon>
        <taxon>Rhizophagus</taxon>
    </lineage>
</organism>